<evidence type="ECO:0000313" key="1">
    <source>
        <dbReference type="EMBL" id="KAH7865687.1"/>
    </source>
</evidence>
<gene>
    <name evidence="1" type="ORF">Vadar_009842</name>
</gene>
<accession>A0ACB7ZIK8</accession>
<keyword evidence="2" id="KW-1185">Reference proteome</keyword>
<organism evidence="1 2">
    <name type="scientific">Vaccinium darrowii</name>
    <dbReference type="NCBI Taxonomy" id="229202"/>
    <lineage>
        <taxon>Eukaryota</taxon>
        <taxon>Viridiplantae</taxon>
        <taxon>Streptophyta</taxon>
        <taxon>Embryophyta</taxon>
        <taxon>Tracheophyta</taxon>
        <taxon>Spermatophyta</taxon>
        <taxon>Magnoliopsida</taxon>
        <taxon>eudicotyledons</taxon>
        <taxon>Gunneridae</taxon>
        <taxon>Pentapetalae</taxon>
        <taxon>asterids</taxon>
        <taxon>Ericales</taxon>
        <taxon>Ericaceae</taxon>
        <taxon>Vaccinioideae</taxon>
        <taxon>Vaccinieae</taxon>
        <taxon>Vaccinium</taxon>
    </lineage>
</organism>
<dbReference type="EMBL" id="CM037159">
    <property type="protein sequence ID" value="KAH7865687.1"/>
    <property type="molecule type" value="Genomic_DNA"/>
</dbReference>
<comment type="caution">
    <text evidence="1">The sequence shown here is derived from an EMBL/GenBank/DDBJ whole genome shotgun (WGS) entry which is preliminary data.</text>
</comment>
<evidence type="ECO:0000313" key="2">
    <source>
        <dbReference type="Proteomes" id="UP000828048"/>
    </source>
</evidence>
<dbReference type="Proteomes" id="UP000828048">
    <property type="component" value="Chromosome 9"/>
</dbReference>
<proteinExistence type="predicted"/>
<name>A0ACB7ZIK8_9ERIC</name>
<sequence>MGILACIGVVLPFPFYYWLWNYPQTWVDICGNGRDPSKIMARVSHLLKLVQFISLFSVSSLSWPPPLYFWPLFLFGQFLNFRVYQLLGESGTYYGVRFGKNIPWVSEFPFGVINDPQCCHSCQATPLNLARNRQSVGAISMAEIPPSISQLTCYPSFLVFIVSKRKEDMLTSVLMVEFLHGDFLACWFVGIDCMNGIKQFFQHLL</sequence>
<protein>
    <submittedName>
        <fullName evidence="1">Uncharacterized protein</fullName>
    </submittedName>
</protein>
<reference evidence="1 2" key="1">
    <citation type="journal article" date="2021" name="Hortic Res">
        <title>High-quality reference genome and annotation aids understanding of berry development for evergreen blueberry (Vaccinium darrowii).</title>
        <authorList>
            <person name="Yu J."/>
            <person name="Hulse-Kemp A.M."/>
            <person name="Babiker E."/>
            <person name="Staton M."/>
        </authorList>
    </citation>
    <scope>NUCLEOTIDE SEQUENCE [LARGE SCALE GENOMIC DNA]</scope>
    <source>
        <strain evidence="2">cv. NJ 8807/NJ 8810</strain>
        <tissue evidence="1">Young leaf</tissue>
    </source>
</reference>